<evidence type="ECO:0000313" key="1">
    <source>
        <dbReference type="EMBL" id="EPF70978.1"/>
    </source>
</evidence>
<evidence type="ECO:0000313" key="2">
    <source>
        <dbReference type="Proteomes" id="UP000014568"/>
    </source>
</evidence>
<comment type="caution">
    <text evidence="1">The sequence shown here is derived from an EMBL/GenBank/DDBJ whole genome shotgun (WGS) entry which is preliminary data.</text>
</comment>
<keyword evidence="2" id="KW-1185">Reference proteome</keyword>
<proteinExistence type="predicted"/>
<dbReference type="Proteomes" id="UP000014568">
    <property type="component" value="Unassembled WGS sequence"/>
</dbReference>
<sequence length="51" mass="6072">MLMRTIIIVFSYNIKNLPKEVDLFKDYILVSEKQYGLFKISTFTLCVIRLI</sequence>
<gene>
    <name evidence="1" type="ORF">F945_02741</name>
</gene>
<reference evidence="1 2" key="1">
    <citation type="submission" date="2013-06" db="EMBL/GenBank/DDBJ databases">
        <title>The Genome Sequence of Acinetobacter rudis CIP 110305.</title>
        <authorList>
            <consortium name="The Broad Institute Genome Sequencing Platform"/>
            <consortium name="The Broad Institute Genome Sequencing Center for Infectious Disease"/>
            <person name="Cerqueira G."/>
            <person name="Feldgarden M."/>
            <person name="Courvalin P."/>
            <person name="Perichon B."/>
            <person name="Grillot-Courvalin C."/>
            <person name="Clermont D."/>
            <person name="Rocha E."/>
            <person name="Yoon E.-J."/>
            <person name="Nemec A."/>
            <person name="Young S.K."/>
            <person name="Zeng Q."/>
            <person name="Gargeya S."/>
            <person name="Fitzgerald M."/>
            <person name="Abouelleil A."/>
            <person name="Alvarado L."/>
            <person name="Berlin A.M."/>
            <person name="Chapman S.B."/>
            <person name="Dewar J."/>
            <person name="Goldberg J."/>
            <person name="Griggs A."/>
            <person name="Gujja S."/>
            <person name="Hansen M."/>
            <person name="Howarth C."/>
            <person name="Imamovic A."/>
            <person name="Larimer J."/>
            <person name="McCowan C."/>
            <person name="Murphy C."/>
            <person name="Pearson M."/>
            <person name="Priest M."/>
            <person name="Roberts A."/>
            <person name="Saif S."/>
            <person name="Shea T."/>
            <person name="Sykes S."/>
            <person name="Wortman J."/>
            <person name="Nusbaum C."/>
            <person name="Birren B."/>
        </authorList>
    </citation>
    <scope>NUCLEOTIDE SEQUENCE [LARGE SCALE GENOMIC DNA]</scope>
    <source>
        <strain evidence="1 2">CIP 110305</strain>
    </source>
</reference>
<accession>S3MX16</accession>
<dbReference type="EMBL" id="ATGI01000034">
    <property type="protein sequence ID" value="EPF70978.1"/>
    <property type="molecule type" value="Genomic_DNA"/>
</dbReference>
<name>S3MX16_9GAMM</name>
<dbReference type="HOGENOM" id="CLU_3094561_0_0_6"/>
<organism evidence="1 2">
    <name type="scientific">Acinetobacter rudis CIP 110305</name>
    <dbReference type="NCBI Taxonomy" id="421052"/>
    <lineage>
        <taxon>Bacteria</taxon>
        <taxon>Pseudomonadati</taxon>
        <taxon>Pseudomonadota</taxon>
        <taxon>Gammaproteobacteria</taxon>
        <taxon>Moraxellales</taxon>
        <taxon>Moraxellaceae</taxon>
        <taxon>Acinetobacter</taxon>
    </lineage>
</organism>
<dbReference type="AlphaFoldDB" id="S3MX16"/>
<protein>
    <submittedName>
        <fullName evidence="1">Uncharacterized protein</fullName>
    </submittedName>
</protein>